<evidence type="ECO:0000313" key="1">
    <source>
        <dbReference type="EMBL" id="MBV7272676.1"/>
    </source>
</evidence>
<protein>
    <submittedName>
        <fullName evidence="1">TerB family tellurite resistance protein</fullName>
    </submittedName>
</protein>
<accession>A0A949WQE8</accession>
<sequence length="145" mass="17025">MFLNELNKKEANAFINLVEALANVDNVFAKNEKDLIDDYIQELELDEKNIKKIDFETSVKEFEKAEEKIKNIIYFELVGLALCDGEYDEKEIQFLKGLAARFNISKNKQYEFINYFKTVKEIYDNTVVDYEGKIELLKKSAMELI</sequence>
<dbReference type="AlphaFoldDB" id="A0A949WQE8"/>
<reference evidence="1" key="1">
    <citation type="submission" date="2020-12" db="EMBL/GenBank/DDBJ databases">
        <title>Clostridium thailandense sp. nov., a novel acetogenic bacterium isolated from peat land soil in Thailand.</title>
        <authorList>
            <person name="Chaikitkaew S."/>
            <person name="Birkeland N.K."/>
        </authorList>
    </citation>
    <scope>NUCLEOTIDE SEQUENCE</scope>
    <source>
        <strain evidence="1">PL3</strain>
    </source>
</reference>
<evidence type="ECO:0000313" key="2">
    <source>
        <dbReference type="Proteomes" id="UP000694308"/>
    </source>
</evidence>
<name>A0A949WQE8_9CLOT</name>
<gene>
    <name evidence="1" type="ORF">I6U48_07055</name>
</gene>
<dbReference type="Proteomes" id="UP000694308">
    <property type="component" value="Unassembled WGS sequence"/>
</dbReference>
<keyword evidence="2" id="KW-1185">Reference proteome</keyword>
<dbReference type="CDD" id="cd07177">
    <property type="entry name" value="terB_like"/>
    <property type="match status" value="1"/>
</dbReference>
<dbReference type="EMBL" id="JAEEGC010000029">
    <property type="protein sequence ID" value="MBV7272676.1"/>
    <property type="molecule type" value="Genomic_DNA"/>
</dbReference>
<organism evidence="1 2">
    <name type="scientific">Clostridium thailandense</name>
    <dbReference type="NCBI Taxonomy" id="2794346"/>
    <lineage>
        <taxon>Bacteria</taxon>
        <taxon>Bacillati</taxon>
        <taxon>Bacillota</taxon>
        <taxon>Clostridia</taxon>
        <taxon>Eubacteriales</taxon>
        <taxon>Clostridiaceae</taxon>
        <taxon>Clostridium</taxon>
    </lineage>
</organism>
<proteinExistence type="predicted"/>
<dbReference type="RefSeq" id="WP_218319712.1">
    <property type="nucleotide sequence ID" value="NZ_JAEEGC010000029.1"/>
</dbReference>
<comment type="caution">
    <text evidence="1">The sequence shown here is derived from an EMBL/GenBank/DDBJ whole genome shotgun (WGS) entry which is preliminary data.</text>
</comment>